<dbReference type="RefSeq" id="WP_169525960.1">
    <property type="nucleotide sequence ID" value="NZ_JAAMPU010000097.1"/>
</dbReference>
<dbReference type="PROSITE" id="PS51257">
    <property type="entry name" value="PROKAR_LIPOPROTEIN"/>
    <property type="match status" value="1"/>
</dbReference>
<evidence type="ECO:0000313" key="1">
    <source>
        <dbReference type="EMBL" id="NMH26954.1"/>
    </source>
</evidence>
<evidence type="ECO:0000313" key="2">
    <source>
        <dbReference type="Proteomes" id="UP000712080"/>
    </source>
</evidence>
<dbReference type="Proteomes" id="UP000712080">
    <property type="component" value="Unassembled WGS sequence"/>
</dbReference>
<accession>A0A972JEJ3</accession>
<keyword evidence="2" id="KW-1185">Reference proteome</keyword>
<sequence length="160" mass="17851">MRLIPFVASLCVLLISCVSTKNTIRNIDDNAPEPKLKGNAFVLSEFSKDPKYGFDPDYPVNVFFRDVKDENINAIRFLNGLSGPNGEKIFFKKIDTCCPFPTKRSEMGAGFIDLYEITWVGQKKPIMLYINSYAKGSVMVPMGFGNKPPAVENDLKKGKG</sequence>
<dbReference type="AlphaFoldDB" id="A0A972JEJ3"/>
<organism evidence="1 2">
    <name type="scientific">Flavobacterium silvaticum</name>
    <dbReference type="NCBI Taxonomy" id="1852020"/>
    <lineage>
        <taxon>Bacteria</taxon>
        <taxon>Pseudomonadati</taxon>
        <taxon>Bacteroidota</taxon>
        <taxon>Flavobacteriia</taxon>
        <taxon>Flavobacteriales</taxon>
        <taxon>Flavobacteriaceae</taxon>
        <taxon>Flavobacterium</taxon>
    </lineage>
</organism>
<name>A0A972JEJ3_9FLAO</name>
<reference evidence="1" key="1">
    <citation type="submission" date="2020-02" db="EMBL/GenBank/DDBJ databases">
        <title>Flavobacterium sp. genome.</title>
        <authorList>
            <person name="Jung H.S."/>
            <person name="Baek J.H."/>
            <person name="Jeon C.O."/>
        </authorList>
    </citation>
    <scope>NUCLEOTIDE SEQUENCE</scope>
    <source>
        <strain evidence="1">SE-s28</strain>
    </source>
</reference>
<proteinExistence type="predicted"/>
<protein>
    <submittedName>
        <fullName evidence="1">2-dehydro-3-deoxyphosphooctonate aldolase</fullName>
    </submittedName>
</protein>
<comment type="caution">
    <text evidence="1">The sequence shown here is derived from an EMBL/GenBank/DDBJ whole genome shotgun (WGS) entry which is preliminary data.</text>
</comment>
<dbReference type="EMBL" id="JAAMPU010000097">
    <property type="protein sequence ID" value="NMH26954.1"/>
    <property type="molecule type" value="Genomic_DNA"/>
</dbReference>
<gene>
    <name evidence="1" type="ORF">G6047_02820</name>
</gene>